<accession>A0A1D3CYZ6</accession>
<name>A0A1D3CYZ6_9EIME</name>
<dbReference type="EMBL" id="JROU02001466">
    <property type="protein sequence ID" value="OEH76422.1"/>
    <property type="molecule type" value="Genomic_DNA"/>
</dbReference>
<dbReference type="Proteomes" id="UP000095192">
    <property type="component" value="Unassembled WGS sequence"/>
</dbReference>
<dbReference type="InParanoid" id="A0A1D3CYZ6"/>
<evidence type="ECO:0000256" key="1">
    <source>
        <dbReference type="SAM" id="Phobius"/>
    </source>
</evidence>
<reference evidence="2 3" key="1">
    <citation type="journal article" date="2016" name="BMC Genomics">
        <title>Comparative genomics reveals Cyclospora cayetanensis possesses coccidia-like metabolism and invasion components but unique surface antigens.</title>
        <authorList>
            <person name="Liu S."/>
            <person name="Wang L."/>
            <person name="Zheng H."/>
            <person name="Xu Z."/>
            <person name="Roellig D.M."/>
            <person name="Li N."/>
            <person name="Frace M.A."/>
            <person name="Tang K."/>
            <person name="Arrowood M.J."/>
            <person name="Moss D.M."/>
            <person name="Zhang L."/>
            <person name="Feng Y."/>
            <person name="Xiao L."/>
        </authorList>
    </citation>
    <scope>NUCLEOTIDE SEQUENCE [LARGE SCALE GENOMIC DNA]</scope>
    <source>
        <strain evidence="2 3">CHN_HEN01</strain>
    </source>
</reference>
<protein>
    <submittedName>
        <fullName evidence="2">Uncharacterized protein</fullName>
    </submittedName>
</protein>
<evidence type="ECO:0000313" key="3">
    <source>
        <dbReference type="Proteomes" id="UP000095192"/>
    </source>
</evidence>
<evidence type="ECO:0000313" key="2">
    <source>
        <dbReference type="EMBL" id="OEH76422.1"/>
    </source>
</evidence>
<keyword evidence="1" id="KW-0472">Membrane</keyword>
<keyword evidence="1" id="KW-1133">Transmembrane helix</keyword>
<dbReference type="VEuPathDB" id="ToxoDB:cyc_02434"/>
<keyword evidence="3" id="KW-1185">Reference proteome</keyword>
<sequence length="127" mass="13951">MELIQASVYPVPADGLEKFKDLALPFDVQVLKHDEDAAVGQICTHTREFRVFMAMRKPLPSGDVFYLITDINMVVPSVCLLLLLHVLASLCCCIWSPPLITAAIPLGGLLLLHVLNKSDAAKKQHTS</sequence>
<keyword evidence="1" id="KW-0812">Transmembrane</keyword>
<comment type="caution">
    <text evidence="2">The sequence shown here is derived from an EMBL/GenBank/DDBJ whole genome shotgun (WGS) entry which is preliminary data.</text>
</comment>
<proteinExistence type="predicted"/>
<organism evidence="2 3">
    <name type="scientific">Cyclospora cayetanensis</name>
    <dbReference type="NCBI Taxonomy" id="88456"/>
    <lineage>
        <taxon>Eukaryota</taxon>
        <taxon>Sar</taxon>
        <taxon>Alveolata</taxon>
        <taxon>Apicomplexa</taxon>
        <taxon>Conoidasida</taxon>
        <taxon>Coccidia</taxon>
        <taxon>Eucoccidiorida</taxon>
        <taxon>Eimeriorina</taxon>
        <taxon>Eimeriidae</taxon>
        <taxon>Cyclospora</taxon>
    </lineage>
</organism>
<gene>
    <name evidence="2" type="ORF">cyc_02434</name>
</gene>
<dbReference type="AlphaFoldDB" id="A0A1D3CYZ6"/>
<feature type="transmembrane region" description="Helical" evidence="1">
    <location>
        <begin position="64"/>
        <end position="88"/>
    </location>
</feature>
<feature type="transmembrane region" description="Helical" evidence="1">
    <location>
        <begin position="94"/>
        <end position="115"/>
    </location>
</feature>